<dbReference type="Gene3D" id="1.10.238.10">
    <property type="entry name" value="EF-hand"/>
    <property type="match status" value="1"/>
</dbReference>
<dbReference type="InterPro" id="IPR033883">
    <property type="entry name" value="C2_III"/>
</dbReference>
<evidence type="ECO:0000256" key="5">
    <source>
        <dbReference type="ARBA" id="ARBA00022837"/>
    </source>
</evidence>
<keyword evidence="4 7" id="KW-0788">Thiol protease</keyword>
<dbReference type="SUPFAM" id="SSF47473">
    <property type="entry name" value="EF-hand"/>
    <property type="match status" value="1"/>
</dbReference>
<dbReference type="InterPro" id="IPR018247">
    <property type="entry name" value="EF_Hand_1_Ca_BS"/>
</dbReference>
<keyword evidence="2 7" id="KW-0645">Protease</keyword>
<dbReference type="InterPro" id="IPR036213">
    <property type="entry name" value="Calpain_III_sf"/>
</dbReference>
<evidence type="ECO:0000256" key="1">
    <source>
        <dbReference type="ARBA" id="ARBA00007623"/>
    </source>
</evidence>
<evidence type="ECO:0000256" key="3">
    <source>
        <dbReference type="ARBA" id="ARBA00022801"/>
    </source>
</evidence>
<proteinExistence type="inferred from homology"/>
<feature type="region of interest" description="Disordered" evidence="8">
    <location>
        <begin position="1"/>
        <end position="105"/>
    </location>
</feature>
<feature type="compositionally biased region" description="Basic and acidic residues" evidence="8">
    <location>
        <begin position="55"/>
        <end position="67"/>
    </location>
</feature>
<dbReference type="Gene3D" id="2.60.120.380">
    <property type="match status" value="1"/>
</dbReference>
<feature type="domain" description="Calpain catalytic" evidence="9">
    <location>
        <begin position="204"/>
        <end position="507"/>
    </location>
</feature>
<evidence type="ECO:0000259" key="10">
    <source>
        <dbReference type="PROSITE" id="PS50222"/>
    </source>
</evidence>
<dbReference type="SMART" id="SM00720">
    <property type="entry name" value="calpain_III"/>
    <property type="match status" value="1"/>
</dbReference>
<dbReference type="PROSITE" id="PS50222">
    <property type="entry name" value="EF_HAND_2"/>
    <property type="match status" value="1"/>
</dbReference>
<dbReference type="AlphaFoldDB" id="A0A0B7A6W7"/>
<dbReference type="FunFam" id="2.60.120.380:FF:000011">
    <property type="entry name" value="Calpain 12"/>
    <property type="match status" value="1"/>
</dbReference>
<dbReference type="InterPro" id="IPR022682">
    <property type="entry name" value="Calpain_domain_III"/>
</dbReference>
<dbReference type="PANTHER" id="PTHR10183:SF433">
    <property type="entry name" value="CALPAIN-A-RELATED"/>
    <property type="match status" value="1"/>
</dbReference>
<dbReference type="PROSITE" id="PS00139">
    <property type="entry name" value="THIOL_PROTEASE_CYS"/>
    <property type="match status" value="1"/>
</dbReference>
<accession>A0A0B7A6W7</accession>
<feature type="active site" evidence="6 7">
    <location>
        <position position="447"/>
    </location>
</feature>
<dbReference type="InterPro" id="IPR000169">
    <property type="entry name" value="Pept_cys_AS"/>
</dbReference>
<sequence length="855" mass="96942">MAANYRQKRQEVGGRLASQSQMSGGSQPNLAGTTGTLNRTQVERRPAQFISASRNRLDSDSLIDDRTSPNSVLKRTAKSQDRLNSTSSSIGSNSSRSNFSQPTAKSHAYVDPVVIGNNNRNNVVPHPAGGPNYSNVSNYSTVNKHVDNKDTKAYNRVSREIITSPSSVQNPANISNNRSTALTADNSFYEFEKVRLDYLRRGKLYEDTIFVPSDASVYYSRNPPFRIDWMRAKDIAARNRQNPMFFAEGIDPYDVRQGELGDCWFVAAMACLSSPEHRSLFERVVPAGQSFQDGWYSGVFRFNFWHFGVWKQVLVDDFLPTDRGQLIFVNSINVSEFWPALMEKAYAKLYGSYEALKGGQMVDALTDLSGGIAEEYILRGSRSNLPSNIVNILFKSIERLALIGCSISGVESALLDNGLMTAHAYSVTDVRRILMGQQTVTLIRVRNPHGDSKEWRGRWSERSPEWQGVSPSDRASLGLIQRDDGEFWMDFDDFLANFDNLYICNLTPDSPIETPRKWEAVEHSGRWVKGFSAGGRPSKEASHWANPQYYLRLEDTDEDDDSVCSVLIQLMQVDRRKMKQKGEKFLSVGFNVYQYEKGYSLPLKKDYFDHHQTIANSGAYINTRQVTKRLTFAPGEYVVVPSTWDQDEEADYYIRFFLERGNIVEYCDEKPEKVDIPATVVSPEAKQQEETIKNLFYRLSGEDMELNPFELCGAMNEALRSDRLHRDVSVDACKAFISLMDVDGSGQLGFHEFQFLWGHLRSWKNIFYQFDTNNSGELDSQELRAAINGTGYKVSNKTLASLVFKYADKQGTISMDNFLILMARLMKTFNTFHEIQKDAVAVVSLEQWLDKTLAL</sequence>
<evidence type="ECO:0000256" key="2">
    <source>
        <dbReference type="ARBA" id="ARBA00022670"/>
    </source>
</evidence>
<comment type="similarity">
    <text evidence="1">Belongs to the peptidase C2 family.</text>
</comment>
<dbReference type="InterPro" id="IPR022684">
    <property type="entry name" value="Calpain_cysteine_protease"/>
</dbReference>
<dbReference type="InterPro" id="IPR022683">
    <property type="entry name" value="Calpain_III"/>
</dbReference>
<dbReference type="GO" id="GO:0004198">
    <property type="term" value="F:calcium-dependent cysteine-type endopeptidase activity"/>
    <property type="evidence" value="ECO:0007669"/>
    <property type="project" value="InterPro"/>
</dbReference>
<dbReference type="PROSITE" id="PS50203">
    <property type="entry name" value="CALPAIN_CAT"/>
    <property type="match status" value="1"/>
</dbReference>
<dbReference type="InterPro" id="IPR011992">
    <property type="entry name" value="EF-hand-dom_pair"/>
</dbReference>
<dbReference type="GO" id="GO:0006508">
    <property type="term" value="P:proteolysis"/>
    <property type="evidence" value="ECO:0007669"/>
    <property type="project" value="UniProtKB-KW"/>
</dbReference>
<dbReference type="GO" id="GO:0005737">
    <property type="term" value="C:cytoplasm"/>
    <property type="evidence" value="ECO:0007669"/>
    <property type="project" value="TreeGrafter"/>
</dbReference>
<name>A0A0B7A6W7_9EUPU</name>
<feature type="domain" description="EF-hand" evidence="10">
    <location>
        <begin position="758"/>
        <end position="793"/>
    </location>
</feature>
<dbReference type="InterPro" id="IPR002048">
    <property type="entry name" value="EF_hand_dom"/>
</dbReference>
<evidence type="ECO:0000256" key="4">
    <source>
        <dbReference type="ARBA" id="ARBA00022807"/>
    </source>
</evidence>
<evidence type="ECO:0000259" key="9">
    <source>
        <dbReference type="PROSITE" id="PS50203"/>
    </source>
</evidence>
<feature type="compositionally biased region" description="Low complexity" evidence="8">
    <location>
        <begin position="84"/>
        <end position="100"/>
    </location>
</feature>
<feature type="compositionally biased region" description="Polar residues" evidence="8">
    <location>
        <begin position="17"/>
        <end position="40"/>
    </location>
</feature>
<dbReference type="Pfam" id="PF00648">
    <property type="entry name" value="Peptidase_C2"/>
    <property type="match status" value="1"/>
</dbReference>
<keyword evidence="3 7" id="KW-0378">Hydrolase</keyword>
<dbReference type="CDD" id="cd00044">
    <property type="entry name" value="CysPc"/>
    <property type="match status" value="1"/>
</dbReference>
<dbReference type="InterPro" id="IPR001300">
    <property type="entry name" value="Peptidase_C2_calpain_cat"/>
</dbReference>
<dbReference type="FunFam" id="3.90.70.10:FF:000114">
    <property type="entry name" value="Calpain a"/>
    <property type="match status" value="1"/>
</dbReference>
<dbReference type="PROSITE" id="PS00018">
    <property type="entry name" value="EF_HAND_1"/>
    <property type="match status" value="1"/>
</dbReference>
<dbReference type="Pfam" id="PF01067">
    <property type="entry name" value="Calpain_III"/>
    <property type="match status" value="1"/>
</dbReference>
<gene>
    <name evidence="11" type="primary">ORF96848</name>
</gene>
<evidence type="ECO:0000256" key="6">
    <source>
        <dbReference type="PIRSR" id="PIRSR622684-1"/>
    </source>
</evidence>
<dbReference type="SUPFAM" id="SSF49758">
    <property type="entry name" value="Calpain large subunit, middle domain (domain III)"/>
    <property type="match status" value="1"/>
</dbReference>
<evidence type="ECO:0000256" key="8">
    <source>
        <dbReference type="SAM" id="MobiDB-lite"/>
    </source>
</evidence>
<dbReference type="PANTHER" id="PTHR10183">
    <property type="entry name" value="CALPAIN"/>
    <property type="match status" value="1"/>
</dbReference>
<evidence type="ECO:0000256" key="7">
    <source>
        <dbReference type="PROSITE-ProRule" id="PRU00239"/>
    </source>
</evidence>
<reference evidence="11" key="1">
    <citation type="submission" date="2014-12" db="EMBL/GenBank/DDBJ databases">
        <title>Insight into the proteome of Arion vulgaris.</title>
        <authorList>
            <person name="Aradska J."/>
            <person name="Bulat T."/>
            <person name="Smidak R."/>
            <person name="Sarate P."/>
            <person name="Gangsoo J."/>
            <person name="Sialana F."/>
            <person name="Bilban M."/>
            <person name="Lubec G."/>
        </authorList>
    </citation>
    <scope>NUCLEOTIDE SEQUENCE</scope>
    <source>
        <tissue evidence="11">Skin</tissue>
    </source>
</reference>
<dbReference type="EMBL" id="HACG01028880">
    <property type="protein sequence ID" value="CEK75745.1"/>
    <property type="molecule type" value="Transcribed_RNA"/>
</dbReference>
<dbReference type="CDD" id="cd00214">
    <property type="entry name" value="Calpain_III"/>
    <property type="match status" value="1"/>
</dbReference>
<feature type="active site" evidence="6 7">
    <location>
        <position position="263"/>
    </location>
</feature>
<organism evidence="11">
    <name type="scientific">Arion vulgaris</name>
    <dbReference type="NCBI Taxonomy" id="1028688"/>
    <lineage>
        <taxon>Eukaryota</taxon>
        <taxon>Metazoa</taxon>
        <taxon>Spiralia</taxon>
        <taxon>Lophotrochozoa</taxon>
        <taxon>Mollusca</taxon>
        <taxon>Gastropoda</taxon>
        <taxon>Heterobranchia</taxon>
        <taxon>Euthyneura</taxon>
        <taxon>Panpulmonata</taxon>
        <taxon>Eupulmonata</taxon>
        <taxon>Stylommatophora</taxon>
        <taxon>Helicina</taxon>
        <taxon>Arionoidea</taxon>
        <taxon>Arionidae</taxon>
        <taxon>Arion</taxon>
    </lineage>
</organism>
<dbReference type="GO" id="GO:0005509">
    <property type="term" value="F:calcium ion binding"/>
    <property type="evidence" value="ECO:0007669"/>
    <property type="project" value="InterPro"/>
</dbReference>
<dbReference type="SUPFAM" id="SSF54001">
    <property type="entry name" value="Cysteine proteinases"/>
    <property type="match status" value="1"/>
</dbReference>
<evidence type="ECO:0000313" key="11">
    <source>
        <dbReference type="EMBL" id="CEK75745.1"/>
    </source>
</evidence>
<dbReference type="SMART" id="SM00230">
    <property type="entry name" value="CysPc"/>
    <property type="match status" value="1"/>
</dbReference>
<dbReference type="Pfam" id="PF13202">
    <property type="entry name" value="EF-hand_5"/>
    <property type="match status" value="1"/>
</dbReference>
<dbReference type="PRINTS" id="PR00704">
    <property type="entry name" value="CALPAIN"/>
</dbReference>
<evidence type="ECO:0008006" key="12">
    <source>
        <dbReference type="Google" id="ProtNLM"/>
    </source>
</evidence>
<keyword evidence="5" id="KW-0106">Calcium</keyword>
<protein>
    <recommendedName>
        <fullName evidence="12">Calpain catalytic domain-containing protein</fullName>
    </recommendedName>
</protein>
<dbReference type="Gene3D" id="3.90.70.10">
    <property type="entry name" value="Cysteine proteinases"/>
    <property type="match status" value="1"/>
</dbReference>
<feature type="active site" evidence="6 7">
    <location>
        <position position="423"/>
    </location>
</feature>
<dbReference type="SMART" id="SM00054">
    <property type="entry name" value="EFh"/>
    <property type="match status" value="2"/>
</dbReference>
<dbReference type="InterPro" id="IPR038765">
    <property type="entry name" value="Papain-like_cys_pep_sf"/>
</dbReference>